<comment type="caution">
    <text evidence="1">The sequence shown here is derived from an EMBL/GenBank/DDBJ whole genome shotgun (WGS) entry which is preliminary data.</text>
</comment>
<evidence type="ECO:0000313" key="2">
    <source>
        <dbReference type="Proteomes" id="UP000334990"/>
    </source>
</evidence>
<sequence length="102" mass="11646">MPTFETTPRFERDWKKLPESRQALFRKVVMESFVPDLAAPERPFRPGLRVKGVTAHPGVFEMTWDGDGRATFSYGEEQIPGEPHVVWRRIGTHSIFTPPPGP</sequence>
<gene>
    <name evidence="1" type="ORF">Acor_11980</name>
</gene>
<name>A0A5M3VQS0_9ACTN</name>
<evidence type="ECO:0000313" key="1">
    <source>
        <dbReference type="EMBL" id="GER99134.1"/>
    </source>
</evidence>
<dbReference type="Proteomes" id="UP000334990">
    <property type="component" value="Unassembled WGS sequence"/>
</dbReference>
<keyword evidence="2" id="KW-1185">Reference proteome</keyword>
<dbReference type="EMBL" id="BLAD01000039">
    <property type="protein sequence ID" value="GER99134.1"/>
    <property type="molecule type" value="Genomic_DNA"/>
</dbReference>
<dbReference type="AlphaFoldDB" id="A0A5M3VQS0"/>
<dbReference type="RefSeq" id="WP_174876110.1">
    <property type="nucleotide sequence ID" value="NZ_BAAABN010000093.1"/>
</dbReference>
<accession>A0A5M3VQS0</accession>
<reference evidence="1 2" key="1">
    <citation type="submission" date="2019-10" db="EMBL/GenBank/DDBJ databases">
        <title>Whole genome shotgun sequence of Acrocarpospora corrugata NBRC 13972.</title>
        <authorList>
            <person name="Ichikawa N."/>
            <person name="Kimura A."/>
            <person name="Kitahashi Y."/>
            <person name="Komaki H."/>
            <person name="Oguchi A."/>
        </authorList>
    </citation>
    <scope>NUCLEOTIDE SEQUENCE [LARGE SCALE GENOMIC DNA]</scope>
    <source>
        <strain evidence="1 2">NBRC 13972</strain>
    </source>
</reference>
<organism evidence="1 2">
    <name type="scientific">Acrocarpospora corrugata</name>
    <dbReference type="NCBI Taxonomy" id="35763"/>
    <lineage>
        <taxon>Bacteria</taxon>
        <taxon>Bacillati</taxon>
        <taxon>Actinomycetota</taxon>
        <taxon>Actinomycetes</taxon>
        <taxon>Streptosporangiales</taxon>
        <taxon>Streptosporangiaceae</taxon>
        <taxon>Acrocarpospora</taxon>
    </lineage>
</organism>
<proteinExistence type="predicted"/>
<protein>
    <submittedName>
        <fullName evidence="1">Uncharacterized protein</fullName>
    </submittedName>
</protein>